<evidence type="ECO:0000313" key="4">
    <source>
        <dbReference type="EMBL" id="MDA0182451.1"/>
    </source>
</evidence>
<keyword evidence="5" id="KW-1185">Reference proteome</keyword>
<dbReference type="Gene3D" id="3.90.1150.10">
    <property type="entry name" value="Aspartate Aminotransferase, domain 1"/>
    <property type="match status" value="1"/>
</dbReference>
<dbReference type="Proteomes" id="UP001147653">
    <property type="component" value="Unassembled WGS sequence"/>
</dbReference>
<dbReference type="NCBIfam" id="NF001696">
    <property type="entry name" value="PRK00451.1"/>
    <property type="match status" value="1"/>
</dbReference>
<evidence type="ECO:0000256" key="1">
    <source>
        <dbReference type="ARBA" id="ARBA00023002"/>
    </source>
</evidence>
<dbReference type="InterPro" id="IPR049315">
    <property type="entry name" value="GDC-P_N"/>
</dbReference>
<dbReference type="EC" id="1.4.4.2" evidence="2"/>
<comment type="catalytic activity">
    <reaction evidence="2">
        <text>N(6)-[(R)-lipoyl]-L-lysyl-[glycine-cleavage complex H protein] + glycine + H(+) = N(6)-[(R)-S(8)-aminomethyldihydrolipoyl]-L-lysyl-[glycine-cleavage complex H protein] + CO2</text>
        <dbReference type="Rhea" id="RHEA:24304"/>
        <dbReference type="Rhea" id="RHEA-COMP:10494"/>
        <dbReference type="Rhea" id="RHEA-COMP:10495"/>
        <dbReference type="ChEBI" id="CHEBI:15378"/>
        <dbReference type="ChEBI" id="CHEBI:16526"/>
        <dbReference type="ChEBI" id="CHEBI:57305"/>
        <dbReference type="ChEBI" id="CHEBI:83099"/>
        <dbReference type="ChEBI" id="CHEBI:83143"/>
        <dbReference type="EC" id="1.4.4.2"/>
    </reaction>
</comment>
<dbReference type="AlphaFoldDB" id="A0A9X3SAD6"/>
<dbReference type="PIRSF" id="PIRSF006815">
    <property type="entry name" value="GcvPA"/>
    <property type="match status" value="1"/>
</dbReference>
<dbReference type="HAMAP" id="MF_00712">
    <property type="entry name" value="GcvPA"/>
    <property type="match status" value="1"/>
</dbReference>
<comment type="caution">
    <text evidence="4">The sequence shown here is derived from an EMBL/GenBank/DDBJ whole genome shotgun (WGS) entry which is preliminary data.</text>
</comment>
<evidence type="ECO:0000259" key="3">
    <source>
        <dbReference type="Pfam" id="PF02347"/>
    </source>
</evidence>
<dbReference type="GO" id="GO:0004375">
    <property type="term" value="F:glycine dehydrogenase (decarboxylating) activity"/>
    <property type="evidence" value="ECO:0007669"/>
    <property type="project" value="UniProtKB-EC"/>
</dbReference>
<name>A0A9X3SAD6_9ACTN</name>
<dbReference type="InterPro" id="IPR015421">
    <property type="entry name" value="PyrdxlP-dep_Trfase_major"/>
</dbReference>
<dbReference type="InterPro" id="IPR023010">
    <property type="entry name" value="GcvPA"/>
</dbReference>
<dbReference type="Gene3D" id="3.40.640.10">
    <property type="entry name" value="Type I PLP-dependent aspartate aminotransferase-like (Major domain)"/>
    <property type="match status" value="1"/>
</dbReference>
<dbReference type="PANTHER" id="PTHR42806">
    <property type="entry name" value="GLYCINE CLEAVAGE SYSTEM P-PROTEIN"/>
    <property type="match status" value="1"/>
</dbReference>
<gene>
    <name evidence="2 4" type="primary">gcvPA</name>
    <name evidence="4" type="ORF">OJ997_19235</name>
</gene>
<evidence type="ECO:0000313" key="5">
    <source>
        <dbReference type="Proteomes" id="UP001147653"/>
    </source>
</evidence>
<sequence length="437" mass="47134">MSRYTSATETDRQEMLAAIGVESIDDLFADVPEGVRLGRPLDIAPGKPEQEVFARLRDLAAKNVSAEDEISFLGAGMYDHYVPALIDSILSRSEFLTPYTPYQPEISQGGLQVMFEYQTAISELTGLPVSNASVYEGPSAVAAAGWLAHTHTKKTKFLVSESLHPHSLETLATTSAGWGTTIEMLPVVNGLTQLDEVVGDDVAAIFVGQPNFHGAIEDIAALSQFKGSALLVVQADPLTLGVLRSPGEDGVDICVGEGQTLGNRLDFGGPSFGFFAASQALLRRMPGRIAGETTDVDGRRGFVLTLQTREQHIRREKATSNICTAQALNALAGVIYLSWLGREGLVELGELLVSRTHYARETLAAIDGVELWHDQPVVREFALKLSKNAHEVVEFCSARGVNPGFAFDDNGLLVAITEQRSKADIDRLAEVLKEALA</sequence>
<organism evidence="4 5">
    <name type="scientific">Solirubrobacter phytolaccae</name>
    <dbReference type="NCBI Taxonomy" id="1404360"/>
    <lineage>
        <taxon>Bacteria</taxon>
        <taxon>Bacillati</taxon>
        <taxon>Actinomycetota</taxon>
        <taxon>Thermoleophilia</taxon>
        <taxon>Solirubrobacterales</taxon>
        <taxon>Solirubrobacteraceae</taxon>
        <taxon>Solirubrobacter</taxon>
    </lineage>
</organism>
<reference evidence="4" key="1">
    <citation type="submission" date="2022-10" db="EMBL/GenBank/DDBJ databases">
        <title>The WGS of Solirubrobacter phytolaccae KCTC 29190.</title>
        <authorList>
            <person name="Jiang Z."/>
        </authorList>
    </citation>
    <scope>NUCLEOTIDE SEQUENCE</scope>
    <source>
        <strain evidence="4">KCTC 29190</strain>
    </source>
</reference>
<proteinExistence type="inferred from homology"/>
<keyword evidence="1 2" id="KW-0560">Oxidoreductase</keyword>
<comment type="similarity">
    <text evidence="2">Belongs to the GcvP family. N-terminal subunit subfamily.</text>
</comment>
<comment type="function">
    <text evidence="2">The glycine cleavage system catalyzes the degradation of glycine. The P protein binds the alpha-amino group of glycine through its pyridoxal phosphate cofactor; CO(2) is released and the remaining methylamine moiety is then transferred to the lipoamide cofactor of the H protein.</text>
</comment>
<dbReference type="SUPFAM" id="SSF53383">
    <property type="entry name" value="PLP-dependent transferases"/>
    <property type="match status" value="1"/>
</dbReference>
<dbReference type="InterPro" id="IPR015424">
    <property type="entry name" value="PyrdxlP-dep_Trfase"/>
</dbReference>
<dbReference type="PANTHER" id="PTHR42806:SF1">
    <property type="entry name" value="GLYCINE DEHYDROGENASE (DECARBOXYLATING)"/>
    <property type="match status" value="1"/>
</dbReference>
<accession>A0A9X3SAD6</accession>
<dbReference type="GO" id="GO:0009116">
    <property type="term" value="P:nucleoside metabolic process"/>
    <property type="evidence" value="ECO:0007669"/>
    <property type="project" value="InterPro"/>
</dbReference>
<feature type="domain" description="Glycine cleavage system P-protein N-terminal" evidence="3">
    <location>
        <begin position="3"/>
        <end position="432"/>
    </location>
</feature>
<comment type="subunit">
    <text evidence="2">The glycine cleavage system is composed of four proteins: P, T, L and H. In this organism, the P 'protein' is a heterodimer of two subunits.</text>
</comment>
<dbReference type="EMBL" id="JAPDDP010000036">
    <property type="protein sequence ID" value="MDA0182451.1"/>
    <property type="molecule type" value="Genomic_DNA"/>
</dbReference>
<dbReference type="Pfam" id="PF02347">
    <property type="entry name" value="GDC-P"/>
    <property type="match status" value="1"/>
</dbReference>
<protein>
    <recommendedName>
        <fullName evidence="2">Probable glycine dehydrogenase (decarboxylating) subunit 1</fullName>
        <ecNumber evidence="2">1.4.4.2</ecNumber>
    </recommendedName>
    <alternativeName>
        <fullName evidence="2">Glycine cleavage system P-protein subunit 1</fullName>
    </alternativeName>
    <alternativeName>
        <fullName evidence="2">Glycine decarboxylase subunit 1</fullName>
    </alternativeName>
    <alternativeName>
        <fullName evidence="2">Glycine dehydrogenase (aminomethyl-transferring) subunit 1</fullName>
    </alternativeName>
</protein>
<dbReference type="InterPro" id="IPR015422">
    <property type="entry name" value="PyrdxlP-dep_Trfase_small"/>
</dbReference>
<evidence type="ECO:0000256" key="2">
    <source>
        <dbReference type="HAMAP-Rule" id="MF_00712"/>
    </source>
</evidence>
<dbReference type="GO" id="GO:0019464">
    <property type="term" value="P:glycine decarboxylation via glycine cleavage system"/>
    <property type="evidence" value="ECO:0007669"/>
    <property type="project" value="UniProtKB-UniRule"/>
</dbReference>